<sequence length="520" mass="60580">YFTALVHLEKLLKTEEHIVNSLNNYLDNEEKRIASLRQLAYHYNRLNSVANKNVEHYLSNPVNAYLLVKRLTTDWNLVEYLIDADRAAEALLRLQDTYKLDTSLLADGVIPVREDRFPKDITETKDSEFTVPLTANDCFELGRQAYQNRDYHHTLLWMEEALRRLDEEENYSGKSNFDRINILEHLAFAAYELGSLQRAYEFTLDLLKIDPKHQRALGNLQFFNNELNISNRLRRVRKGDTDDLDIPKENSLSESSWPLEENEREIYEALCRGENRMSESIRSRLKCYYLNTTNLDPYIKLWRIKVEEAYKIPNLVMFVDFLSDYEVEIIKSLAEPKLKRATVQNYFTGKLETANYRISKSAWLTNREHRVVDRISKRIQAVTGLEMETAEELQVVNYGIGGHYEPHYDFARREETEAFKSLGTGNRIATWLNYMSDVHAGGATVFPHLGVTLWPRKNAAAFWYNLYKSSDGDLLTRHAACPVLIGSKWVSNKWIHEIGQEFRKPCGMTANEQNIVQLVN</sequence>
<dbReference type="SMART" id="SM00702">
    <property type="entry name" value="P4Hc"/>
    <property type="match status" value="1"/>
</dbReference>
<dbReference type="InterPro" id="IPR005123">
    <property type="entry name" value="Oxoglu/Fe-dep_dioxygenase_dom"/>
</dbReference>
<dbReference type="Gene3D" id="1.25.40.10">
    <property type="entry name" value="Tetratricopeptide repeat domain"/>
    <property type="match status" value="1"/>
</dbReference>
<dbReference type="Proteomes" id="UP000070412">
    <property type="component" value="Unassembled WGS sequence"/>
</dbReference>
<keyword evidence="11" id="KW-0408">Iron</keyword>
<dbReference type="EnsemblMetazoa" id="SSS_4789s_mrna">
    <property type="protein sequence ID" value="KAF7496038.1"/>
    <property type="gene ID" value="SSS_4789"/>
</dbReference>
<evidence type="ECO:0000256" key="12">
    <source>
        <dbReference type="ARBA" id="ARBA00023180"/>
    </source>
</evidence>
<dbReference type="Gene3D" id="2.60.120.620">
    <property type="entry name" value="q2cbj1_9rhob like domain"/>
    <property type="match status" value="1"/>
</dbReference>
<dbReference type="InterPro" id="IPR013547">
    <property type="entry name" value="P4H_N"/>
</dbReference>
<evidence type="ECO:0000256" key="10">
    <source>
        <dbReference type="ARBA" id="ARBA00023002"/>
    </source>
</evidence>
<protein>
    <recommendedName>
        <fullName evidence="5">procollagen-proline 4-dioxygenase</fullName>
        <ecNumber evidence="5">1.14.11.2</ecNumber>
    </recommendedName>
</protein>
<dbReference type="InterPro" id="IPR044862">
    <property type="entry name" value="Pro_4_hyd_alph_FE2OG_OXY"/>
</dbReference>
<feature type="non-terminal residue" evidence="14">
    <location>
        <position position="1"/>
    </location>
</feature>
<reference evidence="14" key="2">
    <citation type="submission" date="2020-01" db="EMBL/GenBank/DDBJ databases">
        <authorList>
            <person name="Korhonen P.K.K."/>
            <person name="Guangxu M.G."/>
            <person name="Wang T.W."/>
            <person name="Stroehlein A.J.S."/>
            <person name="Young N.D."/>
            <person name="Ang C.-S.A."/>
            <person name="Fernando D.W.F."/>
            <person name="Lu H.L."/>
            <person name="Taylor S.T."/>
            <person name="Ehtesham M.E.M."/>
            <person name="Najaraj S.H.N."/>
            <person name="Harsha G.H.G."/>
            <person name="Madugundu A.M."/>
            <person name="Renuse S.R."/>
            <person name="Holt D.H."/>
            <person name="Pandey A.P."/>
            <person name="Papenfuss A.P."/>
            <person name="Gasser R.B.G."/>
            <person name="Fischer K.F."/>
        </authorList>
    </citation>
    <scope>NUCLEOTIDE SEQUENCE</scope>
    <source>
        <strain evidence="14">SSS_KF_BRIS2020</strain>
    </source>
</reference>
<accession>A0A834RG63</accession>
<keyword evidence="7" id="KW-0256">Endoplasmic reticulum</keyword>
<dbReference type="Pfam" id="PF08336">
    <property type="entry name" value="P4Ha_N"/>
    <property type="match status" value="1"/>
</dbReference>
<keyword evidence="10" id="KW-0560">Oxidoreductase</keyword>
<evidence type="ECO:0000256" key="11">
    <source>
        <dbReference type="ARBA" id="ARBA00023004"/>
    </source>
</evidence>
<proteinExistence type="inferred from homology"/>
<dbReference type="PANTHER" id="PTHR10869">
    <property type="entry name" value="PROLYL 4-HYDROXYLASE ALPHA SUBUNIT"/>
    <property type="match status" value="1"/>
</dbReference>
<evidence type="ECO:0000313" key="14">
    <source>
        <dbReference type="EMBL" id="KAF7496038.1"/>
    </source>
</evidence>
<dbReference type="EC" id="1.14.11.2" evidence="5"/>
<dbReference type="InterPro" id="IPR011990">
    <property type="entry name" value="TPR-like_helical_dom_sf"/>
</dbReference>
<dbReference type="GO" id="GO:0031418">
    <property type="term" value="F:L-ascorbic acid binding"/>
    <property type="evidence" value="ECO:0007669"/>
    <property type="project" value="UniProtKB-KW"/>
</dbReference>
<dbReference type="FunFam" id="1.25.40.10:FF:000006">
    <property type="entry name" value="Prolyl 4-hydroxylase subunit alpha 2"/>
    <property type="match status" value="1"/>
</dbReference>
<evidence type="ECO:0000256" key="1">
    <source>
        <dbReference type="ARBA" id="ARBA00001961"/>
    </source>
</evidence>
<dbReference type="GO" id="GO:0005506">
    <property type="term" value="F:iron ion binding"/>
    <property type="evidence" value="ECO:0007669"/>
    <property type="project" value="InterPro"/>
</dbReference>
<evidence type="ECO:0000313" key="16">
    <source>
        <dbReference type="Proteomes" id="UP000070412"/>
    </source>
</evidence>
<evidence type="ECO:0000256" key="7">
    <source>
        <dbReference type="ARBA" id="ARBA00022824"/>
    </source>
</evidence>
<dbReference type="GO" id="GO:0004656">
    <property type="term" value="F:procollagen-proline 4-dioxygenase activity"/>
    <property type="evidence" value="ECO:0007669"/>
    <property type="project" value="UniProtKB-EC"/>
</dbReference>
<evidence type="ECO:0000256" key="3">
    <source>
        <dbReference type="ARBA" id="ARBA00004319"/>
    </source>
</evidence>
<comment type="similarity">
    <text evidence="4">Belongs to the P4HA family.</text>
</comment>
<evidence type="ECO:0000256" key="9">
    <source>
        <dbReference type="ARBA" id="ARBA00022964"/>
    </source>
</evidence>
<keyword evidence="9" id="KW-0223">Dioxygenase</keyword>
<gene>
    <name evidence="14" type="ORF">SSS_4789</name>
</gene>
<dbReference type="AlphaFoldDB" id="A0A834RG63"/>
<evidence type="ECO:0000256" key="5">
    <source>
        <dbReference type="ARBA" id="ARBA00012269"/>
    </source>
</evidence>
<evidence type="ECO:0000256" key="4">
    <source>
        <dbReference type="ARBA" id="ARBA00006511"/>
    </source>
</evidence>
<feature type="domain" description="Fe2OG dioxygenase" evidence="13">
    <location>
        <begin position="389"/>
        <end position="497"/>
    </location>
</feature>
<evidence type="ECO:0000256" key="6">
    <source>
        <dbReference type="ARBA" id="ARBA00022723"/>
    </source>
</evidence>
<dbReference type="InterPro" id="IPR045054">
    <property type="entry name" value="P4HA-like"/>
</dbReference>
<reference evidence="16" key="1">
    <citation type="journal article" date="2020" name="PLoS Negl. Trop. Dis.">
        <title>High-quality nuclear genome for Sarcoptes scabiei-A critical resource for a neglected parasite.</title>
        <authorList>
            <person name="Korhonen P.K."/>
            <person name="Gasser R.B."/>
            <person name="Ma G."/>
            <person name="Wang T."/>
            <person name="Stroehlein A.J."/>
            <person name="Young N.D."/>
            <person name="Ang C.S."/>
            <person name="Fernando D.D."/>
            <person name="Lu H.C."/>
            <person name="Taylor S."/>
            <person name="Reynolds S.L."/>
            <person name="Mofiz E."/>
            <person name="Najaraj S.H."/>
            <person name="Gowda H."/>
            <person name="Madugundu A."/>
            <person name="Renuse S."/>
            <person name="Holt D."/>
            <person name="Pandey A."/>
            <person name="Papenfuss A.T."/>
            <person name="Fischer K."/>
        </authorList>
    </citation>
    <scope>NUCLEOTIDE SEQUENCE [LARGE SCALE GENOMIC DNA]</scope>
</reference>
<organism evidence="14">
    <name type="scientific">Sarcoptes scabiei</name>
    <name type="common">Itch mite</name>
    <name type="synonym">Acarus scabiei</name>
    <dbReference type="NCBI Taxonomy" id="52283"/>
    <lineage>
        <taxon>Eukaryota</taxon>
        <taxon>Metazoa</taxon>
        <taxon>Ecdysozoa</taxon>
        <taxon>Arthropoda</taxon>
        <taxon>Chelicerata</taxon>
        <taxon>Arachnida</taxon>
        <taxon>Acari</taxon>
        <taxon>Acariformes</taxon>
        <taxon>Sarcoptiformes</taxon>
        <taxon>Astigmata</taxon>
        <taxon>Psoroptidia</taxon>
        <taxon>Sarcoptoidea</taxon>
        <taxon>Sarcoptidae</taxon>
        <taxon>Sarcoptinae</taxon>
        <taxon>Sarcoptes</taxon>
    </lineage>
</organism>
<comment type="subcellular location">
    <subcellularLocation>
        <location evidence="3">Endoplasmic reticulum lumen</location>
    </subcellularLocation>
</comment>
<dbReference type="Pfam" id="PF23558">
    <property type="entry name" value="TPR_P4H"/>
    <property type="match status" value="1"/>
</dbReference>
<keyword evidence="12" id="KW-0325">Glycoprotein</keyword>
<evidence type="ECO:0000256" key="2">
    <source>
        <dbReference type="ARBA" id="ARBA00002035"/>
    </source>
</evidence>
<dbReference type="Gene3D" id="6.10.140.1460">
    <property type="match status" value="1"/>
</dbReference>
<comment type="function">
    <text evidence="2">Catalyzes the post-translational formation of 4-hydroxyproline in -Xaa-Pro-Gly- sequences in collagens and other proteins.</text>
</comment>
<evidence type="ECO:0000259" key="13">
    <source>
        <dbReference type="PROSITE" id="PS51471"/>
    </source>
</evidence>
<dbReference type="GO" id="GO:0005788">
    <property type="term" value="C:endoplasmic reticulum lumen"/>
    <property type="evidence" value="ECO:0007669"/>
    <property type="project" value="UniProtKB-SubCell"/>
</dbReference>
<dbReference type="Pfam" id="PF13640">
    <property type="entry name" value="2OG-FeII_Oxy_3"/>
    <property type="match status" value="1"/>
</dbReference>
<keyword evidence="6" id="KW-0479">Metal-binding</keyword>
<dbReference type="OrthoDB" id="420380at2759"/>
<reference evidence="15" key="3">
    <citation type="submission" date="2022-06" db="UniProtKB">
        <authorList>
            <consortium name="EnsemblMetazoa"/>
        </authorList>
    </citation>
    <scope>IDENTIFICATION</scope>
</reference>
<evidence type="ECO:0000256" key="8">
    <source>
        <dbReference type="ARBA" id="ARBA00022896"/>
    </source>
</evidence>
<dbReference type="PROSITE" id="PS51471">
    <property type="entry name" value="FE2OG_OXY"/>
    <property type="match status" value="1"/>
</dbReference>
<dbReference type="InterPro" id="IPR006620">
    <property type="entry name" value="Pro_4_hyd_alph"/>
</dbReference>
<dbReference type="PANTHER" id="PTHR10869:SF244">
    <property type="entry name" value="PROLYL 4-HYDROXYLASE SUBUNIT ALPHA-2"/>
    <property type="match status" value="1"/>
</dbReference>
<dbReference type="InterPro" id="IPR059068">
    <property type="entry name" value="TPR_P4H"/>
</dbReference>
<comment type="cofactor">
    <cofactor evidence="1">
        <name>L-ascorbate</name>
        <dbReference type="ChEBI" id="CHEBI:38290"/>
    </cofactor>
</comment>
<evidence type="ECO:0000313" key="15">
    <source>
        <dbReference type="EnsemblMetazoa" id="KAF7496038.1"/>
    </source>
</evidence>
<name>A0A834RG63_SARSC</name>
<dbReference type="FunFam" id="2.60.120.620:FF:000001">
    <property type="entry name" value="Prolyl 4-hydroxylase subunit alpha 2"/>
    <property type="match status" value="1"/>
</dbReference>
<keyword evidence="8" id="KW-0847">Vitamin C</keyword>
<dbReference type="EMBL" id="WVUK01000042">
    <property type="protein sequence ID" value="KAF7496038.1"/>
    <property type="molecule type" value="Genomic_DNA"/>
</dbReference>
<dbReference type="SUPFAM" id="SSF48452">
    <property type="entry name" value="TPR-like"/>
    <property type="match status" value="1"/>
</dbReference>
<keyword evidence="16" id="KW-1185">Reference proteome</keyword>